<name>A0ABU9BYF9_9BURK</name>
<reference evidence="5 6" key="1">
    <citation type="submission" date="2024-04" db="EMBL/GenBank/DDBJ databases">
        <title>Novel species of the genus Ideonella isolated from streams.</title>
        <authorList>
            <person name="Lu H."/>
        </authorList>
    </citation>
    <scope>NUCLEOTIDE SEQUENCE [LARGE SCALE GENOMIC DNA]</scope>
    <source>
        <strain evidence="5 6">DXS29W</strain>
    </source>
</reference>
<evidence type="ECO:0000256" key="4">
    <source>
        <dbReference type="SAM" id="MobiDB-lite"/>
    </source>
</evidence>
<evidence type="ECO:0000313" key="5">
    <source>
        <dbReference type="EMBL" id="MEK8033620.1"/>
    </source>
</evidence>
<keyword evidence="3" id="KW-0963">Cytoplasm</keyword>
<feature type="compositionally biased region" description="Low complexity" evidence="4">
    <location>
        <begin position="7"/>
        <end position="20"/>
    </location>
</feature>
<protein>
    <recommendedName>
        <fullName evidence="3">Urease accessory protein UreD</fullName>
    </recommendedName>
</protein>
<keyword evidence="3" id="KW-0996">Nickel insertion</keyword>
<dbReference type="InterPro" id="IPR002669">
    <property type="entry name" value="UreD"/>
</dbReference>
<comment type="subunit">
    <text evidence="3">UreD, UreF and UreG form a complex that acts as a GTP-hydrolysis-dependent molecular chaperone, activating the urease apoprotein by helping to assemble the nickel containing metallocenter of UreC. The UreE protein probably delivers the nickel.</text>
</comment>
<keyword evidence="6" id="KW-1185">Reference proteome</keyword>
<organism evidence="5 6">
    <name type="scientific">Ideonella lacteola</name>
    <dbReference type="NCBI Taxonomy" id="2984193"/>
    <lineage>
        <taxon>Bacteria</taxon>
        <taxon>Pseudomonadati</taxon>
        <taxon>Pseudomonadota</taxon>
        <taxon>Betaproteobacteria</taxon>
        <taxon>Burkholderiales</taxon>
        <taxon>Sphaerotilaceae</taxon>
        <taxon>Ideonella</taxon>
    </lineage>
</organism>
<dbReference type="EMBL" id="JBBUTG010000018">
    <property type="protein sequence ID" value="MEK8033620.1"/>
    <property type="molecule type" value="Genomic_DNA"/>
</dbReference>
<keyword evidence="2 3" id="KW-0143">Chaperone</keyword>
<comment type="function">
    <text evidence="3">Required for maturation of urease via the functional incorporation of the urease nickel metallocenter.</text>
</comment>
<evidence type="ECO:0000256" key="2">
    <source>
        <dbReference type="ARBA" id="ARBA00023186"/>
    </source>
</evidence>
<evidence type="ECO:0000256" key="1">
    <source>
        <dbReference type="ARBA" id="ARBA00007177"/>
    </source>
</evidence>
<evidence type="ECO:0000256" key="3">
    <source>
        <dbReference type="HAMAP-Rule" id="MF_01384"/>
    </source>
</evidence>
<dbReference type="PANTHER" id="PTHR33643">
    <property type="entry name" value="UREASE ACCESSORY PROTEIN D"/>
    <property type="match status" value="1"/>
</dbReference>
<comment type="subcellular location">
    <subcellularLocation>
        <location evidence="3">Cytoplasm</location>
    </subcellularLocation>
</comment>
<proteinExistence type="inferred from homology"/>
<evidence type="ECO:0000313" key="6">
    <source>
        <dbReference type="Proteomes" id="UP001371218"/>
    </source>
</evidence>
<dbReference type="PANTHER" id="PTHR33643:SF1">
    <property type="entry name" value="UREASE ACCESSORY PROTEIN D"/>
    <property type="match status" value="1"/>
</dbReference>
<feature type="region of interest" description="Disordered" evidence="4">
    <location>
        <begin position="1"/>
        <end position="22"/>
    </location>
</feature>
<dbReference type="HAMAP" id="MF_01384">
    <property type="entry name" value="UreD"/>
    <property type="match status" value="1"/>
</dbReference>
<dbReference type="Pfam" id="PF01774">
    <property type="entry name" value="UreD"/>
    <property type="match status" value="1"/>
</dbReference>
<gene>
    <name evidence="3" type="primary">ureD</name>
    <name evidence="5" type="ORF">AACH06_22590</name>
</gene>
<comment type="similarity">
    <text evidence="1 3">Belongs to the UreD family.</text>
</comment>
<sequence length="298" mass="32602">MSATRQPAPTDTASDAPAVPGRGWRGRLAIDYRRDGERTISHDVHEGPLRVLQRLYPEGPGICHHVMVHPPGGLVGGDELQIDLSLASGSHAVMTTPGAARFYRSAGAPATQRVSLRLDEGARLEWLPLETIAYRGCLAHNHLQMSLAPGAQMIGWDMLALGLPAADQRFDSGAIEQRVEWPGVWLERGRIAADDHALMRSPLGLAGQSVIGTLWWASGTALTSADREAWLDAARQCFADHPTLAARAGVSAIDGRLVVARVLADRVEPVFGLWRQVRDRWRELGWKLAPEPPRIWRT</sequence>
<dbReference type="Proteomes" id="UP001371218">
    <property type="component" value="Unassembled WGS sequence"/>
</dbReference>
<comment type="caution">
    <text evidence="5">The sequence shown here is derived from an EMBL/GenBank/DDBJ whole genome shotgun (WGS) entry which is preliminary data.</text>
</comment>
<accession>A0ABU9BYF9</accession>
<dbReference type="RefSeq" id="WP_341428044.1">
    <property type="nucleotide sequence ID" value="NZ_JBBUTG010000018.1"/>
</dbReference>